<dbReference type="EMBL" id="CM056742">
    <property type="protein sequence ID" value="KAJ8674896.1"/>
    <property type="molecule type" value="Genomic_DNA"/>
</dbReference>
<dbReference type="Proteomes" id="UP001239111">
    <property type="component" value="Chromosome 2"/>
</dbReference>
<sequence length="260" mass="29429">MVKHNAWLNIEHEYTNSCRNVRMTVRRSAQQLRTYWNNTKSKVRKRDSELKRDRLITGGVAGTLENQQTNNLCDGVKSIVPTMNFTLANEWVRTPHFERDGSDDQSDVKENGMVSADIDEDDIPLHDDEDSLKNEEPTNYYIEEVTDNYSNLLVQQTHNKDLNRARYKSGAASGSLPEINLTKEEFSTYNEPHRDRTGHPTGMNDKVTNPADINKHRVAQPQQTANETPHKRSGASEKPGKTDAKCINSVGASKRCKCAA</sequence>
<comment type="caution">
    <text evidence="1">The sequence shown here is derived from an EMBL/GenBank/DDBJ whole genome shotgun (WGS) entry which is preliminary data.</text>
</comment>
<proteinExistence type="predicted"/>
<reference evidence="1" key="1">
    <citation type="submission" date="2023-04" db="EMBL/GenBank/DDBJ databases">
        <title>A chromosome-level genome assembly of the parasitoid wasp Eretmocerus hayati.</title>
        <authorList>
            <person name="Zhong Y."/>
            <person name="Liu S."/>
            <person name="Liu Y."/>
        </authorList>
    </citation>
    <scope>NUCLEOTIDE SEQUENCE</scope>
    <source>
        <strain evidence="1">ZJU_SS_LIU_2023</strain>
    </source>
</reference>
<protein>
    <submittedName>
        <fullName evidence="1">Uncharacterized protein</fullName>
    </submittedName>
</protein>
<gene>
    <name evidence="1" type="ORF">QAD02_010682</name>
</gene>
<keyword evidence="2" id="KW-1185">Reference proteome</keyword>
<evidence type="ECO:0000313" key="2">
    <source>
        <dbReference type="Proteomes" id="UP001239111"/>
    </source>
</evidence>
<accession>A0ACC2NVS5</accession>
<name>A0ACC2NVS5_9HYME</name>
<evidence type="ECO:0000313" key="1">
    <source>
        <dbReference type="EMBL" id="KAJ8674896.1"/>
    </source>
</evidence>
<organism evidence="1 2">
    <name type="scientific">Eretmocerus hayati</name>
    <dbReference type="NCBI Taxonomy" id="131215"/>
    <lineage>
        <taxon>Eukaryota</taxon>
        <taxon>Metazoa</taxon>
        <taxon>Ecdysozoa</taxon>
        <taxon>Arthropoda</taxon>
        <taxon>Hexapoda</taxon>
        <taxon>Insecta</taxon>
        <taxon>Pterygota</taxon>
        <taxon>Neoptera</taxon>
        <taxon>Endopterygota</taxon>
        <taxon>Hymenoptera</taxon>
        <taxon>Apocrita</taxon>
        <taxon>Proctotrupomorpha</taxon>
        <taxon>Chalcidoidea</taxon>
        <taxon>Aphelinidae</taxon>
        <taxon>Aphelininae</taxon>
        <taxon>Eretmocerus</taxon>
    </lineage>
</organism>